<comment type="caution">
    <text evidence="5">The sequence shown here is derived from an EMBL/GenBank/DDBJ whole genome shotgun (WGS) entry which is preliminary data.</text>
</comment>
<dbReference type="Proteomes" id="UP001049176">
    <property type="component" value="Chromosome 7"/>
</dbReference>
<dbReference type="EMBL" id="CM032187">
    <property type="protein sequence ID" value="KAG7089772.1"/>
    <property type="molecule type" value="Genomic_DNA"/>
</dbReference>
<name>A0A9P7RU92_9AGAR</name>
<feature type="compositionally biased region" description="Basic and acidic residues" evidence="2">
    <location>
        <begin position="149"/>
        <end position="162"/>
    </location>
</feature>
<evidence type="ECO:0000259" key="4">
    <source>
        <dbReference type="PROSITE" id="PS50089"/>
    </source>
</evidence>
<evidence type="ECO:0000313" key="6">
    <source>
        <dbReference type="Proteomes" id="UP001049176"/>
    </source>
</evidence>
<evidence type="ECO:0000313" key="5">
    <source>
        <dbReference type="EMBL" id="KAG7089772.1"/>
    </source>
</evidence>
<evidence type="ECO:0000256" key="1">
    <source>
        <dbReference type="PROSITE-ProRule" id="PRU00175"/>
    </source>
</evidence>
<dbReference type="GeneID" id="66080500"/>
<evidence type="ECO:0000256" key="2">
    <source>
        <dbReference type="SAM" id="MobiDB-lite"/>
    </source>
</evidence>
<feature type="transmembrane region" description="Helical" evidence="3">
    <location>
        <begin position="250"/>
        <end position="268"/>
    </location>
</feature>
<keyword evidence="1" id="KW-0863">Zinc-finger</keyword>
<feature type="region of interest" description="Disordered" evidence="2">
    <location>
        <begin position="88"/>
        <end position="133"/>
    </location>
</feature>
<keyword evidence="1" id="KW-0479">Metal-binding</keyword>
<dbReference type="Gene3D" id="3.30.40.10">
    <property type="entry name" value="Zinc/RING finger domain, C3HC4 (zinc finger)"/>
    <property type="match status" value="1"/>
</dbReference>
<feature type="domain" description="RING-type" evidence="4">
    <location>
        <begin position="32"/>
        <end position="74"/>
    </location>
</feature>
<gene>
    <name evidence="5" type="ORF">E1B28_011425</name>
</gene>
<feature type="region of interest" description="Disordered" evidence="2">
    <location>
        <begin position="149"/>
        <end position="173"/>
    </location>
</feature>
<organism evidence="5 6">
    <name type="scientific">Marasmius oreades</name>
    <name type="common">fairy-ring Marasmius</name>
    <dbReference type="NCBI Taxonomy" id="181124"/>
    <lineage>
        <taxon>Eukaryota</taxon>
        <taxon>Fungi</taxon>
        <taxon>Dikarya</taxon>
        <taxon>Basidiomycota</taxon>
        <taxon>Agaricomycotina</taxon>
        <taxon>Agaricomycetes</taxon>
        <taxon>Agaricomycetidae</taxon>
        <taxon>Agaricales</taxon>
        <taxon>Marasmiineae</taxon>
        <taxon>Marasmiaceae</taxon>
        <taxon>Marasmius</taxon>
    </lineage>
</organism>
<keyword evidence="3" id="KW-0472">Membrane</keyword>
<keyword evidence="3" id="KW-0812">Transmembrane</keyword>
<dbReference type="RefSeq" id="XP_043006242.1">
    <property type="nucleotide sequence ID" value="XM_043156455.1"/>
</dbReference>
<dbReference type="AlphaFoldDB" id="A0A9P7RU92"/>
<dbReference type="SUPFAM" id="SSF57850">
    <property type="entry name" value="RING/U-box"/>
    <property type="match status" value="1"/>
</dbReference>
<keyword evidence="6" id="KW-1185">Reference proteome</keyword>
<proteinExistence type="predicted"/>
<sequence>MRDRDWNSSSYAEKFKVQKQPRLVRQSVDRDCGICFEVAVSLSRTLCCGKLFCLKHISEWLNGTDSDYRCPSCRMPCTGILSLALPVLKSPPPTPRNDALSTSNRNPSWPQLKTPGDQSPQTDSPEAKDLKQAYSLGNTRTITGAVTKLDREGKHPLSKERAMSSYPSSDEEVERRKDVSLNTFYRRTSKPSRHHSTIKSHSKVSPSLSPCNSILISARRPQEVIAAQLPLAGHELAVSSARLCEVAARTVGRLLSVVGLVMLFWILLT</sequence>
<protein>
    <recommendedName>
        <fullName evidence="4">RING-type domain-containing protein</fullName>
    </recommendedName>
</protein>
<keyword evidence="3" id="KW-1133">Transmembrane helix</keyword>
<dbReference type="GO" id="GO:0008270">
    <property type="term" value="F:zinc ion binding"/>
    <property type="evidence" value="ECO:0007669"/>
    <property type="project" value="UniProtKB-KW"/>
</dbReference>
<dbReference type="PROSITE" id="PS50089">
    <property type="entry name" value="ZF_RING_2"/>
    <property type="match status" value="1"/>
</dbReference>
<evidence type="ECO:0000256" key="3">
    <source>
        <dbReference type="SAM" id="Phobius"/>
    </source>
</evidence>
<reference evidence="5" key="1">
    <citation type="journal article" date="2021" name="Genome Biol. Evol.">
        <title>The assembled and annotated genome of the fairy-ring fungus Marasmius oreades.</title>
        <authorList>
            <person name="Hiltunen M."/>
            <person name="Ament-Velasquez S.L."/>
            <person name="Johannesson H."/>
        </authorList>
    </citation>
    <scope>NUCLEOTIDE SEQUENCE</scope>
    <source>
        <strain evidence="5">03SP1</strain>
    </source>
</reference>
<dbReference type="InterPro" id="IPR001841">
    <property type="entry name" value="Znf_RING"/>
</dbReference>
<dbReference type="InterPro" id="IPR013083">
    <property type="entry name" value="Znf_RING/FYVE/PHD"/>
</dbReference>
<feature type="compositionally biased region" description="Polar residues" evidence="2">
    <location>
        <begin position="99"/>
        <end position="124"/>
    </location>
</feature>
<dbReference type="OrthoDB" id="6270329at2759"/>
<accession>A0A9P7RU92</accession>
<keyword evidence="1" id="KW-0862">Zinc</keyword>